<name>C1BQ96_CALRO</name>
<dbReference type="Pfam" id="PF14523">
    <property type="entry name" value="Syntaxin_2"/>
    <property type="match status" value="1"/>
</dbReference>
<dbReference type="GO" id="GO:0000149">
    <property type="term" value="F:SNARE binding"/>
    <property type="evidence" value="ECO:0007669"/>
    <property type="project" value="TreeGrafter"/>
</dbReference>
<dbReference type="GO" id="GO:0005484">
    <property type="term" value="F:SNAP receptor activity"/>
    <property type="evidence" value="ECO:0007669"/>
    <property type="project" value="InterPro"/>
</dbReference>
<dbReference type="PANTHER" id="PTHR19957:SF411">
    <property type="entry name" value="LD23667P"/>
    <property type="match status" value="1"/>
</dbReference>
<evidence type="ECO:0000256" key="3">
    <source>
        <dbReference type="ARBA" id="ARBA00022775"/>
    </source>
</evidence>
<evidence type="ECO:0000256" key="4">
    <source>
        <dbReference type="RuleBase" id="RU003858"/>
    </source>
</evidence>
<protein>
    <submittedName>
        <fullName evidence="8">Syntaxin-12</fullName>
    </submittedName>
</protein>
<keyword evidence="6" id="KW-0812">Transmembrane</keyword>
<dbReference type="PROSITE" id="PS50192">
    <property type="entry name" value="T_SNARE"/>
    <property type="match status" value="1"/>
</dbReference>
<gene>
    <name evidence="8" type="primary">STX12</name>
</gene>
<feature type="transmembrane region" description="Helical" evidence="6">
    <location>
        <begin position="254"/>
        <end position="275"/>
    </location>
</feature>
<dbReference type="PROSITE" id="PS00914">
    <property type="entry name" value="SYNTAXIN"/>
    <property type="match status" value="1"/>
</dbReference>
<dbReference type="GO" id="GO:0006886">
    <property type="term" value="P:intracellular protein transport"/>
    <property type="evidence" value="ECO:0007669"/>
    <property type="project" value="InterPro"/>
</dbReference>
<dbReference type="SMART" id="SM00397">
    <property type="entry name" value="t_SNARE"/>
    <property type="match status" value="1"/>
</dbReference>
<dbReference type="Gene3D" id="1.20.58.70">
    <property type="match status" value="1"/>
</dbReference>
<keyword evidence="3" id="KW-0532">Neurotransmitter transport</keyword>
<dbReference type="InterPro" id="IPR010989">
    <property type="entry name" value="SNARE"/>
</dbReference>
<dbReference type="PANTHER" id="PTHR19957">
    <property type="entry name" value="SYNTAXIN"/>
    <property type="match status" value="1"/>
</dbReference>
<proteinExistence type="evidence at transcript level"/>
<dbReference type="GO" id="GO:0031201">
    <property type="term" value="C:SNARE complex"/>
    <property type="evidence" value="ECO:0007669"/>
    <property type="project" value="TreeGrafter"/>
</dbReference>
<evidence type="ECO:0000256" key="6">
    <source>
        <dbReference type="SAM" id="Phobius"/>
    </source>
</evidence>
<evidence type="ECO:0000256" key="5">
    <source>
        <dbReference type="SAM" id="MobiDB-lite"/>
    </source>
</evidence>
<dbReference type="InterPro" id="IPR006011">
    <property type="entry name" value="Syntaxin_N"/>
</dbReference>
<feature type="domain" description="T-SNARE coiled-coil homology" evidence="7">
    <location>
        <begin position="180"/>
        <end position="242"/>
    </location>
</feature>
<feature type="region of interest" description="Disordered" evidence="5">
    <location>
        <begin position="116"/>
        <end position="147"/>
    </location>
</feature>
<evidence type="ECO:0000313" key="8">
    <source>
        <dbReference type="EMBL" id="ACO11199.1"/>
    </source>
</evidence>
<dbReference type="InterPro" id="IPR045242">
    <property type="entry name" value="Syntaxin"/>
</dbReference>
<keyword evidence="6" id="KW-0472">Membrane</keyword>
<comment type="subcellular location">
    <subcellularLocation>
        <location evidence="1">Membrane</location>
        <topology evidence="1">Single-pass type IV membrane protein</topology>
    </subcellularLocation>
</comment>
<dbReference type="GO" id="GO:0048278">
    <property type="term" value="P:vesicle docking"/>
    <property type="evidence" value="ECO:0007669"/>
    <property type="project" value="TreeGrafter"/>
</dbReference>
<dbReference type="Gene3D" id="1.20.5.110">
    <property type="match status" value="1"/>
</dbReference>
<evidence type="ECO:0000259" key="7">
    <source>
        <dbReference type="PROSITE" id="PS50192"/>
    </source>
</evidence>
<evidence type="ECO:0000256" key="1">
    <source>
        <dbReference type="ARBA" id="ARBA00004211"/>
    </source>
</evidence>
<organism evidence="8">
    <name type="scientific">Caligus rogercresseyi</name>
    <name type="common">Sea louse</name>
    <dbReference type="NCBI Taxonomy" id="217165"/>
    <lineage>
        <taxon>Eukaryota</taxon>
        <taxon>Metazoa</taxon>
        <taxon>Ecdysozoa</taxon>
        <taxon>Arthropoda</taxon>
        <taxon>Crustacea</taxon>
        <taxon>Multicrustacea</taxon>
        <taxon>Hexanauplia</taxon>
        <taxon>Copepoda</taxon>
        <taxon>Siphonostomatoida</taxon>
        <taxon>Caligidae</taxon>
        <taxon>Caligus</taxon>
    </lineage>
</organism>
<dbReference type="SMART" id="SM00503">
    <property type="entry name" value="SynN"/>
    <property type="match status" value="1"/>
</dbReference>
<dbReference type="GO" id="GO:0008021">
    <property type="term" value="C:synaptic vesicle"/>
    <property type="evidence" value="ECO:0007669"/>
    <property type="project" value="TreeGrafter"/>
</dbReference>
<dbReference type="InterPro" id="IPR000727">
    <property type="entry name" value="T_SNARE_dom"/>
</dbReference>
<dbReference type="GO" id="GO:0006836">
    <property type="term" value="P:neurotransmitter transport"/>
    <property type="evidence" value="ECO:0007669"/>
    <property type="project" value="UniProtKB-KW"/>
</dbReference>
<dbReference type="GO" id="GO:0006906">
    <property type="term" value="P:vesicle fusion"/>
    <property type="evidence" value="ECO:0007669"/>
    <property type="project" value="TreeGrafter"/>
</dbReference>
<dbReference type="CDD" id="cd15847">
    <property type="entry name" value="SNARE_syntaxin7_like"/>
    <property type="match status" value="1"/>
</dbReference>
<reference evidence="8" key="1">
    <citation type="submission" date="2009-03" db="EMBL/GenBank/DDBJ databases">
        <title>Caligus rogercresseyi ESTs and full-length cDNAs.</title>
        <authorList>
            <person name="Yasuike M."/>
            <person name="von Schalburg K."/>
            <person name="Cooper G."/>
            <person name="Leong J."/>
            <person name="Jones S.R.M."/>
            <person name="Koop B.F."/>
        </authorList>
    </citation>
    <scope>NUCLEOTIDE SEQUENCE</scope>
    <source>
        <tissue evidence="8">Whole tissue</tissue>
    </source>
</reference>
<keyword evidence="3" id="KW-0813">Transport</keyword>
<dbReference type="FunFam" id="1.20.58.70:FF:000006">
    <property type="entry name" value="Syntaxin 7"/>
    <property type="match status" value="1"/>
</dbReference>
<sequence>MDRYQGSYQNSDVEFHRLSNSIGSNIQKILQNVSSMQRMIAQIGTAQESQQLQNQLRQIQHYTGQLAKDTSQQWKELNTLWTAQGGDQRQWKIQRDRLQNDFTRALNTFQAAQRSCAQKEKESIRRAKSQNNKGQLPGPGKSGTQNLIDIENGSSDAGAFPAGGGGQSKTQLLLEEEHNLEQLHEREAAMRQLESDIVDVNTIFTDLATMVHDQGEIVDSIEANVESTQVRVSEGTEQLRQAEQYKMKTRKKKFMMLCLGTVLLALLIGIICWQAS</sequence>
<evidence type="ECO:0000256" key="2">
    <source>
        <dbReference type="ARBA" id="ARBA00009063"/>
    </source>
</evidence>
<keyword evidence="6" id="KW-1133">Transmembrane helix</keyword>
<dbReference type="AlphaFoldDB" id="C1BQ96"/>
<accession>C1BQ96</accession>
<dbReference type="InterPro" id="IPR006012">
    <property type="entry name" value="Syntaxin/epimorphin_CS"/>
</dbReference>
<dbReference type="SUPFAM" id="SSF47661">
    <property type="entry name" value="t-snare proteins"/>
    <property type="match status" value="1"/>
</dbReference>
<dbReference type="Pfam" id="PF05739">
    <property type="entry name" value="SNARE"/>
    <property type="match status" value="1"/>
</dbReference>
<comment type="similarity">
    <text evidence="2 4">Belongs to the syntaxin family.</text>
</comment>
<dbReference type="EMBL" id="BT076775">
    <property type="protein sequence ID" value="ACO11199.1"/>
    <property type="molecule type" value="mRNA"/>
</dbReference>